<name>N1WJL6_9LEPT</name>
<dbReference type="RefSeq" id="WP_003004392.1">
    <property type="nucleotide sequence ID" value="NZ_AOHC02000037.1"/>
</dbReference>
<feature type="chain" id="PRO_5004113426" description="Lipoprotein" evidence="1">
    <location>
        <begin position="25"/>
        <end position="189"/>
    </location>
</feature>
<proteinExistence type="predicted"/>
<dbReference type="EMBL" id="AOHC02000037">
    <property type="protein sequence ID" value="EMY77324.1"/>
    <property type="molecule type" value="Genomic_DNA"/>
</dbReference>
<gene>
    <name evidence="2" type="ORF">LEP1GSC060_3096</name>
</gene>
<sequence>MKRTTHWKLLAATFLIFGMVNCSGAEKDESDSTMNLLVGLISGKNMESANDFILNGKWNSFTGNGTTVDTTITIQAKIGQSGLELTDSSSFGGYSSCFNIVEFNNEQGYYISQNPENNGACFQGDNSKGKYNKIFFFKNTTKENSYWSCSVAFSLSTLEAARAQTDTSVKTNPGTGGCGVGAFTRLEKK</sequence>
<evidence type="ECO:0000313" key="2">
    <source>
        <dbReference type="EMBL" id="EMY77324.1"/>
    </source>
</evidence>
<evidence type="ECO:0008006" key="4">
    <source>
        <dbReference type="Google" id="ProtNLM"/>
    </source>
</evidence>
<dbReference type="AlphaFoldDB" id="N1WJL6"/>
<comment type="caution">
    <text evidence="2">The sequence shown here is derived from an EMBL/GenBank/DDBJ whole genome shotgun (WGS) entry which is preliminary data.</text>
</comment>
<accession>N1WJL6</accession>
<dbReference type="OrthoDB" id="337346at2"/>
<evidence type="ECO:0000313" key="3">
    <source>
        <dbReference type="Proteomes" id="UP000012313"/>
    </source>
</evidence>
<reference evidence="2" key="1">
    <citation type="submission" date="2013-03" db="EMBL/GenBank/DDBJ databases">
        <authorList>
            <person name="Harkins D.M."/>
            <person name="Durkin A.S."/>
            <person name="Brinkac L.M."/>
            <person name="Haft D.H."/>
            <person name="Selengut J.D."/>
            <person name="Sanka R."/>
            <person name="DePew J."/>
            <person name="Purushe J."/>
            <person name="Hartskeerl R.A."/>
            <person name="Ahmed A."/>
            <person name="van der Linden H."/>
            <person name="Goris M.G.A."/>
            <person name="Vinetz J.M."/>
            <person name="Sutton G.G."/>
            <person name="Nierman W.C."/>
            <person name="Fouts D.E."/>
        </authorList>
    </citation>
    <scope>NUCLEOTIDE SEQUENCE [LARGE SCALE GENOMIC DNA]</scope>
    <source>
        <strain evidence="2">ICFT</strain>
    </source>
</reference>
<protein>
    <recommendedName>
        <fullName evidence="4">Lipoprotein</fullName>
    </recommendedName>
</protein>
<dbReference type="STRING" id="1218598.LEP1GSC060_3096"/>
<organism evidence="2 3">
    <name type="scientific">Leptospira weilii serovar Ranarum str. ICFT</name>
    <dbReference type="NCBI Taxonomy" id="1218598"/>
    <lineage>
        <taxon>Bacteria</taxon>
        <taxon>Pseudomonadati</taxon>
        <taxon>Spirochaetota</taxon>
        <taxon>Spirochaetia</taxon>
        <taxon>Leptospirales</taxon>
        <taxon>Leptospiraceae</taxon>
        <taxon>Leptospira</taxon>
    </lineage>
</organism>
<dbReference type="Proteomes" id="UP000012313">
    <property type="component" value="Unassembled WGS sequence"/>
</dbReference>
<keyword evidence="3" id="KW-1185">Reference proteome</keyword>
<evidence type="ECO:0000256" key="1">
    <source>
        <dbReference type="SAM" id="SignalP"/>
    </source>
</evidence>
<keyword evidence="1" id="KW-0732">Signal</keyword>
<feature type="signal peptide" evidence="1">
    <location>
        <begin position="1"/>
        <end position="24"/>
    </location>
</feature>